<name>B8AIA1_ORYSI</name>
<dbReference type="AlphaFoldDB" id="B8AIA1"/>
<protein>
    <submittedName>
        <fullName evidence="1">Uncharacterized protein</fullName>
    </submittedName>
</protein>
<dbReference type="EMBL" id="CM000127">
    <property type="protein sequence ID" value="EEC73217.1"/>
    <property type="molecule type" value="Genomic_DNA"/>
</dbReference>
<reference evidence="1 2" key="1">
    <citation type="journal article" date="2005" name="PLoS Biol.">
        <title>The genomes of Oryza sativa: a history of duplications.</title>
        <authorList>
            <person name="Yu J."/>
            <person name="Wang J."/>
            <person name="Lin W."/>
            <person name="Li S."/>
            <person name="Li H."/>
            <person name="Zhou J."/>
            <person name="Ni P."/>
            <person name="Dong W."/>
            <person name="Hu S."/>
            <person name="Zeng C."/>
            <person name="Zhang J."/>
            <person name="Zhang Y."/>
            <person name="Li R."/>
            <person name="Xu Z."/>
            <person name="Li S."/>
            <person name="Li X."/>
            <person name="Zheng H."/>
            <person name="Cong L."/>
            <person name="Lin L."/>
            <person name="Yin J."/>
            <person name="Geng J."/>
            <person name="Li G."/>
            <person name="Shi J."/>
            <person name="Liu J."/>
            <person name="Lv H."/>
            <person name="Li J."/>
            <person name="Wang J."/>
            <person name="Deng Y."/>
            <person name="Ran L."/>
            <person name="Shi X."/>
            <person name="Wang X."/>
            <person name="Wu Q."/>
            <person name="Li C."/>
            <person name="Ren X."/>
            <person name="Wang J."/>
            <person name="Wang X."/>
            <person name="Li D."/>
            <person name="Liu D."/>
            <person name="Zhang X."/>
            <person name="Ji Z."/>
            <person name="Zhao W."/>
            <person name="Sun Y."/>
            <person name="Zhang Z."/>
            <person name="Bao J."/>
            <person name="Han Y."/>
            <person name="Dong L."/>
            <person name="Ji J."/>
            <person name="Chen P."/>
            <person name="Wu S."/>
            <person name="Liu J."/>
            <person name="Xiao Y."/>
            <person name="Bu D."/>
            <person name="Tan J."/>
            <person name="Yang L."/>
            <person name="Ye C."/>
            <person name="Zhang J."/>
            <person name="Xu J."/>
            <person name="Zhou Y."/>
            <person name="Yu Y."/>
            <person name="Zhang B."/>
            <person name="Zhuang S."/>
            <person name="Wei H."/>
            <person name="Liu B."/>
            <person name="Lei M."/>
            <person name="Yu H."/>
            <person name="Li Y."/>
            <person name="Xu H."/>
            <person name="Wei S."/>
            <person name="He X."/>
            <person name="Fang L."/>
            <person name="Zhang Z."/>
            <person name="Zhang Y."/>
            <person name="Huang X."/>
            <person name="Su Z."/>
            <person name="Tong W."/>
            <person name="Li J."/>
            <person name="Tong Z."/>
            <person name="Li S."/>
            <person name="Ye J."/>
            <person name="Wang L."/>
            <person name="Fang L."/>
            <person name="Lei T."/>
            <person name="Chen C."/>
            <person name="Chen H."/>
            <person name="Xu Z."/>
            <person name="Li H."/>
            <person name="Huang H."/>
            <person name="Zhang F."/>
            <person name="Xu H."/>
            <person name="Li N."/>
            <person name="Zhao C."/>
            <person name="Li S."/>
            <person name="Dong L."/>
            <person name="Huang Y."/>
            <person name="Li L."/>
            <person name="Xi Y."/>
            <person name="Qi Q."/>
            <person name="Li W."/>
            <person name="Zhang B."/>
            <person name="Hu W."/>
            <person name="Zhang Y."/>
            <person name="Tian X."/>
            <person name="Jiao Y."/>
            <person name="Liang X."/>
            <person name="Jin J."/>
            <person name="Gao L."/>
            <person name="Zheng W."/>
            <person name="Hao B."/>
            <person name="Liu S."/>
            <person name="Wang W."/>
            <person name="Yuan L."/>
            <person name="Cao M."/>
            <person name="McDermott J."/>
            <person name="Samudrala R."/>
            <person name="Wang J."/>
            <person name="Wong G.K."/>
            <person name="Yang H."/>
        </authorList>
    </citation>
    <scope>NUCLEOTIDE SEQUENCE [LARGE SCALE GENOMIC DNA]</scope>
    <source>
        <strain evidence="2">cv. 93-11</strain>
    </source>
</reference>
<proteinExistence type="predicted"/>
<dbReference type="Gramene" id="BGIOSGA006433-TA">
    <property type="protein sequence ID" value="BGIOSGA006433-PA"/>
    <property type="gene ID" value="BGIOSGA006433"/>
</dbReference>
<accession>B8AIA1</accession>
<evidence type="ECO:0000313" key="2">
    <source>
        <dbReference type="Proteomes" id="UP000007015"/>
    </source>
</evidence>
<gene>
    <name evidence="1" type="ORF">OsI_07301</name>
</gene>
<dbReference type="HOGENOM" id="CLU_1589158_0_0_1"/>
<organism evidence="1 2">
    <name type="scientific">Oryza sativa subsp. indica</name>
    <name type="common">Rice</name>
    <dbReference type="NCBI Taxonomy" id="39946"/>
    <lineage>
        <taxon>Eukaryota</taxon>
        <taxon>Viridiplantae</taxon>
        <taxon>Streptophyta</taxon>
        <taxon>Embryophyta</taxon>
        <taxon>Tracheophyta</taxon>
        <taxon>Spermatophyta</taxon>
        <taxon>Magnoliopsida</taxon>
        <taxon>Liliopsida</taxon>
        <taxon>Poales</taxon>
        <taxon>Poaceae</taxon>
        <taxon>BOP clade</taxon>
        <taxon>Oryzoideae</taxon>
        <taxon>Oryzeae</taxon>
        <taxon>Oryzinae</taxon>
        <taxon>Oryza</taxon>
        <taxon>Oryza sativa</taxon>
    </lineage>
</organism>
<dbReference type="Proteomes" id="UP000007015">
    <property type="component" value="Chromosome 2"/>
</dbReference>
<evidence type="ECO:0000313" key="1">
    <source>
        <dbReference type="EMBL" id="EEC73217.1"/>
    </source>
</evidence>
<keyword evidence="2" id="KW-1185">Reference proteome</keyword>
<sequence length="168" mass="18956">MWRTTLGDLEAKLELRATANKGSVSKDSPRNPKSEAIDVYVEEPEIIDFCDGSDDDNDYEAYMELKMDSEEECAKKDVEVDVSKGDDAPLDDEEEAAEIEKHYKETKRKGILNAVQKWALEAKYRNCARHMLIGRDTSMTSNSKRSFGSVQMLLAGCYLTLLGQNLFS</sequence>